<evidence type="ECO:0000259" key="16">
    <source>
        <dbReference type="PROSITE" id="PS50089"/>
    </source>
</evidence>
<dbReference type="AlphaFoldDB" id="A0A7G3ZAI9"/>
<evidence type="ECO:0000256" key="7">
    <source>
        <dbReference type="ARBA" id="ARBA00022771"/>
    </source>
</evidence>
<evidence type="ECO:0000313" key="19">
    <source>
        <dbReference type="EMBL" id="QLL30525.1"/>
    </source>
</evidence>
<keyword evidence="10" id="KW-0862">Zinc</keyword>
<keyword evidence="20" id="KW-1185">Reference proteome</keyword>
<evidence type="ECO:0000256" key="11">
    <source>
        <dbReference type="ARBA" id="ARBA00022840"/>
    </source>
</evidence>
<feature type="region of interest" description="Disordered" evidence="15">
    <location>
        <begin position="136"/>
        <end position="156"/>
    </location>
</feature>
<evidence type="ECO:0000259" key="17">
    <source>
        <dbReference type="PROSITE" id="PS51192"/>
    </source>
</evidence>
<dbReference type="Proteomes" id="UP000515788">
    <property type="component" value="Chromosome 1"/>
</dbReference>
<feature type="domain" description="Helicase C-terminal" evidence="18">
    <location>
        <begin position="968"/>
        <end position="1139"/>
    </location>
</feature>
<evidence type="ECO:0000256" key="5">
    <source>
        <dbReference type="ARBA" id="ARBA00022741"/>
    </source>
</evidence>
<evidence type="ECO:0000256" key="4">
    <source>
        <dbReference type="ARBA" id="ARBA00022723"/>
    </source>
</evidence>
<evidence type="ECO:0000256" key="14">
    <source>
        <dbReference type="PROSITE-ProRule" id="PRU00175"/>
    </source>
</evidence>
<dbReference type="GeneID" id="59323622"/>
<keyword evidence="5" id="KW-0547">Nucleotide-binding</keyword>
<dbReference type="PROSITE" id="PS51194">
    <property type="entry name" value="HELICASE_CTER"/>
    <property type="match status" value="1"/>
</dbReference>
<dbReference type="SMART" id="SM00487">
    <property type="entry name" value="DEXDc"/>
    <property type="match status" value="1"/>
</dbReference>
<keyword evidence="9" id="KW-0347">Helicase</keyword>
<dbReference type="OrthoDB" id="2801544at2759"/>
<dbReference type="GO" id="GO:0008270">
    <property type="term" value="F:zinc ion binding"/>
    <property type="evidence" value="ECO:0007669"/>
    <property type="project" value="UniProtKB-KW"/>
</dbReference>
<evidence type="ECO:0000256" key="15">
    <source>
        <dbReference type="SAM" id="MobiDB-lite"/>
    </source>
</evidence>
<dbReference type="InterPro" id="IPR027417">
    <property type="entry name" value="P-loop_NTPase"/>
</dbReference>
<feature type="domain" description="RING-type" evidence="16">
    <location>
        <begin position="886"/>
        <end position="933"/>
    </location>
</feature>
<dbReference type="RefSeq" id="XP_037137200.1">
    <property type="nucleotide sequence ID" value="XM_037281305.1"/>
</dbReference>
<keyword evidence="13" id="KW-0539">Nucleus</keyword>
<dbReference type="PROSITE" id="PS50089">
    <property type="entry name" value="ZF_RING_2"/>
    <property type="match status" value="1"/>
</dbReference>
<keyword evidence="12" id="KW-0234">DNA repair</keyword>
<dbReference type="Gene3D" id="3.40.50.10810">
    <property type="entry name" value="Tandem AAA-ATPase domain"/>
    <property type="match status" value="1"/>
</dbReference>
<evidence type="ECO:0000256" key="10">
    <source>
        <dbReference type="ARBA" id="ARBA00022833"/>
    </source>
</evidence>
<dbReference type="SMART" id="SM00910">
    <property type="entry name" value="HIRAN"/>
    <property type="match status" value="1"/>
</dbReference>
<dbReference type="GO" id="GO:0005524">
    <property type="term" value="F:ATP binding"/>
    <property type="evidence" value="ECO:0007669"/>
    <property type="project" value="UniProtKB-KW"/>
</dbReference>
<evidence type="ECO:0000256" key="9">
    <source>
        <dbReference type="ARBA" id="ARBA00022806"/>
    </source>
</evidence>
<dbReference type="Pfam" id="PF00271">
    <property type="entry name" value="Helicase_C"/>
    <property type="match status" value="1"/>
</dbReference>
<organism evidence="19 20">
    <name type="scientific">Torulaspora globosa</name>
    <dbReference type="NCBI Taxonomy" id="48254"/>
    <lineage>
        <taxon>Eukaryota</taxon>
        <taxon>Fungi</taxon>
        <taxon>Dikarya</taxon>
        <taxon>Ascomycota</taxon>
        <taxon>Saccharomycotina</taxon>
        <taxon>Saccharomycetes</taxon>
        <taxon>Saccharomycetales</taxon>
        <taxon>Saccharomycetaceae</taxon>
        <taxon>Torulaspora</taxon>
    </lineage>
</organism>
<comment type="subcellular location">
    <subcellularLocation>
        <location evidence="1">Nucleus</location>
    </subcellularLocation>
</comment>
<evidence type="ECO:0000256" key="6">
    <source>
        <dbReference type="ARBA" id="ARBA00022763"/>
    </source>
</evidence>
<keyword evidence="6" id="KW-0227">DNA damage</keyword>
<dbReference type="Gene3D" id="3.30.40.10">
    <property type="entry name" value="Zinc/RING finger domain, C3HC4 (zinc finger)"/>
    <property type="match status" value="1"/>
</dbReference>
<dbReference type="InterPro" id="IPR050628">
    <property type="entry name" value="SNF2_RAD54_helicase_TF"/>
</dbReference>
<dbReference type="SUPFAM" id="SSF57850">
    <property type="entry name" value="RING/U-box"/>
    <property type="match status" value="1"/>
</dbReference>
<evidence type="ECO:0000256" key="1">
    <source>
        <dbReference type="ARBA" id="ARBA00004123"/>
    </source>
</evidence>
<dbReference type="Pfam" id="PF00176">
    <property type="entry name" value="SNF2-rel_dom"/>
    <property type="match status" value="1"/>
</dbReference>
<dbReference type="GO" id="GO:0006281">
    <property type="term" value="P:DNA repair"/>
    <property type="evidence" value="ECO:0007669"/>
    <property type="project" value="UniProtKB-KW"/>
</dbReference>
<proteinExistence type="inferred from homology"/>
<dbReference type="InterPro" id="IPR038718">
    <property type="entry name" value="SNF2-like_sf"/>
</dbReference>
<dbReference type="GO" id="GO:0003676">
    <property type="term" value="F:nucleic acid binding"/>
    <property type="evidence" value="ECO:0007669"/>
    <property type="project" value="InterPro"/>
</dbReference>
<evidence type="ECO:0000256" key="12">
    <source>
        <dbReference type="ARBA" id="ARBA00023204"/>
    </source>
</evidence>
<keyword evidence="8" id="KW-0378">Hydrolase</keyword>
<evidence type="ECO:0000256" key="2">
    <source>
        <dbReference type="ARBA" id="ARBA00007025"/>
    </source>
</evidence>
<protein>
    <recommendedName>
        <fullName evidence="3">DNA repair protein RAD5</fullName>
    </recommendedName>
</protein>
<evidence type="ECO:0000259" key="18">
    <source>
        <dbReference type="PROSITE" id="PS51194"/>
    </source>
</evidence>
<dbReference type="GO" id="GO:0004386">
    <property type="term" value="F:helicase activity"/>
    <property type="evidence" value="ECO:0007669"/>
    <property type="project" value="UniProtKB-KW"/>
</dbReference>
<dbReference type="Pfam" id="PF13639">
    <property type="entry name" value="zf-RING_2"/>
    <property type="match status" value="1"/>
</dbReference>
<dbReference type="InterPro" id="IPR017907">
    <property type="entry name" value="Znf_RING_CS"/>
</dbReference>
<comment type="similarity">
    <text evidence="2">Belongs to the SNF2/RAD54 helicase family.</text>
</comment>
<dbReference type="GO" id="GO:0016818">
    <property type="term" value="F:hydrolase activity, acting on acid anhydrides, in phosphorus-containing anhydrides"/>
    <property type="evidence" value="ECO:0007669"/>
    <property type="project" value="InterPro"/>
</dbReference>
<dbReference type="PANTHER" id="PTHR45626:SF22">
    <property type="entry name" value="DNA REPAIR PROTEIN RAD5"/>
    <property type="match status" value="1"/>
</dbReference>
<sequence length="1139" mass="129558">MSTDEKEERKRFFRDELESSQESLPKFNQVLEDNKSFLFSNGEAEEATANGVSEHVESRDGNDDNVVSQNVSKLRNIVPDISLEMAIGLCKQYAHSGDVISSAIGHYFEEASKAGNLSSPSRKSLPESLTTPIFEISQQSVSPEPAEKNTRYPSPKRLKPSVSWKRFIGSLQMNVMATRPTLKPLKYGSELSIAKPAGEVKLSKLYDASGHKKSAFAAYVKVFDAQHNRELGRIPENIAQILYPLMNIDDFFFEATMVFCDNKRLSIGDSFIVQLDCFITSALFNPTTSSFHNTSFAKNSRARTWEGSQTIVETQEELEHRSRRTSLLALFDRLRIAPYTEEKERGVGETEIIDLESEGSWSEARKDGTIKQGQETNHQDETLNLNQLKLFYNATQSVEALEKLPEYEPSNDVFKLNLRRYQKQGLAWMLKREHAYDKLSASSEVEGVNENTMNPLWKQFEWPRDMSWAAQRSKKSQEREFSSNERFFYANLHTGEFSMDRPVLKTMTKGGILSDEMGLGKTISALSLILSAPFDAKYLANKSGMFEEASRDSSRKPYAAKTTLIVVPMSLLTQWGSEFERANNAADFYCEVYYGGNVSSLKTLLTKTKNPPTVVLTTYGIVQSEWSKIGKGKSLHQNEGTSGLFSIDFYRIIIDEGHTIRNRMTATSKAVLQLSSKCRWVLTGTPIINRLDDLYSLVKFLRLEPWSQIGYWKLFVSEPFERKQFKQAFDLVNAILGPVSLRRTKEMRDADGKKLVELPPKEVIVEKIQFNTSQEKIYKYFLDKAENSVKTGLAHGDLLKKYSTILVHILRLRQICCDAALLGSQDENDEDLRDGAQQFNESVNVESILGNSEDSSQPKDDGDISDVITQVAEKYRSKDSFESLECSICTTESINLKSAVFLECGHAFCQPCIEDYLDFQKQKKLEMRCPNCRELFRTKFLLTLCQDSEGNFTFVPYNESSKPAKILALLKHLKLLQDTAAGEQVVVFSQFSSYLDILERELSNAFPPNVAKIYKFDGRLNLKERSSVLQEFSVKDLSRQKILLLSLKAGGVGLNLTCASHAFMMDPWWSPSMEDQAIDRIHRIGQTNNVKVIRLIMENSIEEKMLHIQERKRTIGEAVDADEDERRKRRIEEIKMLFE</sequence>
<dbReference type="InterPro" id="IPR014905">
    <property type="entry name" value="HIRAN"/>
</dbReference>
<dbReference type="KEGG" id="tgb:HG536_0A03430"/>
<dbReference type="PROSITE" id="PS00518">
    <property type="entry name" value="ZF_RING_1"/>
    <property type="match status" value="1"/>
</dbReference>
<dbReference type="CDD" id="cd18793">
    <property type="entry name" value="SF2_C_SNF"/>
    <property type="match status" value="1"/>
</dbReference>
<evidence type="ECO:0000256" key="13">
    <source>
        <dbReference type="ARBA" id="ARBA00023242"/>
    </source>
</evidence>
<gene>
    <name evidence="19" type="ORF">HG536_0A03430</name>
</gene>
<dbReference type="SUPFAM" id="SSF52540">
    <property type="entry name" value="P-loop containing nucleoside triphosphate hydrolases"/>
    <property type="match status" value="2"/>
</dbReference>
<dbReference type="GO" id="GO:0005634">
    <property type="term" value="C:nucleus"/>
    <property type="evidence" value="ECO:0007669"/>
    <property type="project" value="UniProtKB-SubCell"/>
</dbReference>
<keyword evidence="7 14" id="KW-0863">Zinc-finger</keyword>
<dbReference type="GO" id="GO:0008094">
    <property type="term" value="F:ATP-dependent activity, acting on DNA"/>
    <property type="evidence" value="ECO:0007669"/>
    <property type="project" value="TreeGrafter"/>
</dbReference>
<dbReference type="InterPro" id="IPR001841">
    <property type="entry name" value="Znf_RING"/>
</dbReference>
<evidence type="ECO:0000256" key="3">
    <source>
        <dbReference type="ARBA" id="ARBA00013412"/>
    </source>
</evidence>
<dbReference type="SMART" id="SM00184">
    <property type="entry name" value="RING"/>
    <property type="match status" value="1"/>
</dbReference>
<evidence type="ECO:0000313" key="20">
    <source>
        <dbReference type="Proteomes" id="UP000515788"/>
    </source>
</evidence>
<accession>A0A7G3ZAI9</accession>
<dbReference type="PANTHER" id="PTHR45626">
    <property type="entry name" value="TRANSCRIPTION TERMINATION FACTOR 2-RELATED"/>
    <property type="match status" value="1"/>
</dbReference>
<reference evidence="19 20" key="1">
    <citation type="submission" date="2020-06" db="EMBL/GenBank/DDBJ databases">
        <title>The yeast mating-type switching endonuclease HO is a domesticated member of an unorthodox homing genetic element family.</title>
        <authorList>
            <person name="Coughlan A.Y."/>
            <person name="Lombardi L."/>
            <person name="Braun-Galleani S."/>
            <person name="Martos A.R."/>
            <person name="Galeote V."/>
            <person name="Bigey F."/>
            <person name="Dequin S."/>
            <person name="Byrne K.P."/>
            <person name="Wolfe K.H."/>
        </authorList>
    </citation>
    <scope>NUCLEOTIDE SEQUENCE [LARGE SCALE GENOMIC DNA]</scope>
    <source>
        <strain evidence="19 20">CBS764</strain>
    </source>
</reference>
<keyword evidence="4" id="KW-0479">Metal-binding</keyword>
<dbReference type="PROSITE" id="PS51192">
    <property type="entry name" value="HELICASE_ATP_BIND_1"/>
    <property type="match status" value="1"/>
</dbReference>
<dbReference type="SMART" id="SM00490">
    <property type="entry name" value="HELICc"/>
    <property type="match status" value="1"/>
</dbReference>
<dbReference type="Pfam" id="PF08797">
    <property type="entry name" value="HIRAN"/>
    <property type="match status" value="1"/>
</dbReference>
<dbReference type="EMBL" id="CP059246">
    <property type="protein sequence ID" value="QLL30525.1"/>
    <property type="molecule type" value="Genomic_DNA"/>
</dbReference>
<name>A0A7G3ZAI9_9SACH</name>
<feature type="domain" description="Helicase ATP-binding" evidence="17">
    <location>
        <begin position="502"/>
        <end position="704"/>
    </location>
</feature>
<evidence type="ECO:0000256" key="8">
    <source>
        <dbReference type="ARBA" id="ARBA00022801"/>
    </source>
</evidence>
<dbReference type="CDD" id="cd18008">
    <property type="entry name" value="DEXDc_SHPRH-like"/>
    <property type="match status" value="1"/>
</dbReference>
<dbReference type="InterPro" id="IPR000330">
    <property type="entry name" value="SNF2_N"/>
</dbReference>
<dbReference type="Gene3D" id="3.40.50.300">
    <property type="entry name" value="P-loop containing nucleotide triphosphate hydrolases"/>
    <property type="match status" value="1"/>
</dbReference>
<dbReference type="InterPro" id="IPR013083">
    <property type="entry name" value="Znf_RING/FYVE/PHD"/>
</dbReference>
<dbReference type="InterPro" id="IPR014001">
    <property type="entry name" value="Helicase_ATP-bd"/>
</dbReference>
<dbReference type="InterPro" id="IPR049730">
    <property type="entry name" value="SNF2/RAD54-like_C"/>
</dbReference>
<keyword evidence="11" id="KW-0067">ATP-binding</keyword>
<dbReference type="InterPro" id="IPR001650">
    <property type="entry name" value="Helicase_C-like"/>
</dbReference>